<keyword evidence="2" id="KW-0472">Membrane</keyword>
<sequence>MGNEMNQTEAIQTSQPMGRRGLFRLGGMTIGGAALLAACRKTEAGTLGRVGEGPTNPVLADPIVDNGVLLRTLAGVELSIVNAYQRMLDEKLLQGTSATFPAIGDLTTLVTTFQKHHVKAATTYNRLATDEGAESWDCGNTHLDAAYLSPIFDRVVLGVKATDNAKAIAPSDDTVRDMVNLVFALESLSAESAQALVPQVTLATIRATAMSIGVRSARQASLTALRINPSSYVSAADAANAQPGVTTSTPAPAAAPAASDGPPLTEIPLPVAIPSQFGELSPVIYVGGNGDENGVRLKLNFETPSLNSLAYPYNACAKG</sequence>
<dbReference type="EMBL" id="CAEZYF010000015">
    <property type="protein sequence ID" value="CAB4733595.1"/>
    <property type="molecule type" value="Genomic_DNA"/>
</dbReference>
<keyword evidence="2" id="KW-1133">Transmembrane helix</keyword>
<protein>
    <submittedName>
        <fullName evidence="4">Unannotated protein</fullName>
    </submittedName>
</protein>
<name>A0A6J6SG94_9ZZZZ</name>
<keyword evidence="2" id="KW-0812">Transmembrane</keyword>
<evidence type="ECO:0000313" key="5">
    <source>
        <dbReference type="EMBL" id="CAB5007636.1"/>
    </source>
</evidence>
<dbReference type="AlphaFoldDB" id="A0A6J6SG94"/>
<reference evidence="4" key="1">
    <citation type="submission" date="2020-05" db="EMBL/GenBank/DDBJ databases">
        <authorList>
            <person name="Chiriac C."/>
            <person name="Salcher M."/>
            <person name="Ghai R."/>
            <person name="Kavagutti S V."/>
        </authorList>
    </citation>
    <scope>NUCLEOTIDE SEQUENCE</scope>
</reference>
<feature type="compositionally biased region" description="Low complexity" evidence="1">
    <location>
        <begin position="246"/>
        <end position="259"/>
    </location>
</feature>
<evidence type="ECO:0000313" key="4">
    <source>
        <dbReference type="EMBL" id="CAB4733595.1"/>
    </source>
</evidence>
<evidence type="ECO:0000313" key="3">
    <source>
        <dbReference type="EMBL" id="CAB4365798.1"/>
    </source>
</evidence>
<feature type="transmembrane region" description="Helical" evidence="2">
    <location>
        <begin position="21"/>
        <end position="38"/>
    </location>
</feature>
<proteinExistence type="predicted"/>
<evidence type="ECO:0000256" key="1">
    <source>
        <dbReference type="SAM" id="MobiDB-lite"/>
    </source>
</evidence>
<gene>
    <name evidence="4" type="ORF">UFOPK2656_02308</name>
    <name evidence="5" type="ORF">UFOPK3931_02621</name>
    <name evidence="3" type="ORF">UFOPK4189_03539</name>
</gene>
<dbReference type="EMBL" id="CAFBOL010000095">
    <property type="protein sequence ID" value="CAB5007636.1"/>
    <property type="molecule type" value="Genomic_DNA"/>
</dbReference>
<organism evidence="4">
    <name type="scientific">freshwater metagenome</name>
    <dbReference type="NCBI Taxonomy" id="449393"/>
    <lineage>
        <taxon>unclassified sequences</taxon>
        <taxon>metagenomes</taxon>
        <taxon>ecological metagenomes</taxon>
    </lineage>
</organism>
<dbReference type="EMBL" id="CAESGF010000049">
    <property type="protein sequence ID" value="CAB4365798.1"/>
    <property type="molecule type" value="Genomic_DNA"/>
</dbReference>
<evidence type="ECO:0000256" key="2">
    <source>
        <dbReference type="SAM" id="Phobius"/>
    </source>
</evidence>
<accession>A0A6J6SG94</accession>
<feature type="region of interest" description="Disordered" evidence="1">
    <location>
        <begin position="242"/>
        <end position="261"/>
    </location>
</feature>